<dbReference type="AlphaFoldDB" id="A0A3P8GG85"/>
<dbReference type="Proteomes" id="UP000272942">
    <property type="component" value="Unassembled WGS sequence"/>
</dbReference>
<sequence length="83" mass="10085">MHLGKEYPKGYQYFKKRLHTAFIKNRNITEPEEIRQLIRHGQFVVKELEALYSLRKYRTLRQRYYGRDGEVTVPGLEDPPKCW</sequence>
<organism evidence="2 3">
    <name type="scientific">Echinostoma caproni</name>
    <dbReference type="NCBI Taxonomy" id="27848"/>
    <lineage>
        <taxon>Eukaryota</taxon>
        <taxon>Metazoa</taxon>
        <taxon>Spiralia</taxon>
        <taxon>Lophotrochozoa</taxon>
        <taxon>Platyhelminthes</taxon>
        <taxon>Trematoda</taxon>
        <taxon>Digenea</taxon>
        <taxon>Plagiorchiida</taxon>
        <taxon>Echinostomata</taxon>
        <taxon>Echinostomatoidea</taxon>
        <taxon>Echinostomatidae</taxon>
        <taxon>Echinostoma</taxon>
    </lineage>
</organism>
<dbReference type="PANTHER" id="PTHR21024">
    <property type="entry name" value="GROWTH HORMONE-INDUCIBLE SOLUBLE PROTEIN-RELATED"/>
    <property type="match status" value="1"/>
</dbReference>
<dbReference type="GO" id="GO:0005739">
    <property type="term" value="C:mitochondrion"/>
    <property type="evidence" value="ECO:0007669"/>
    <property type="project" value="TreeGrafter"/>
</dbReference>
<evidence type="ECO:0000313" key="2">
    <source>
        <dbReference type="EMBL" id="VDP70808.1"/>
    </source>
</evidence>
<keyword evidence="3" id="KW-1185">Reference proteome</keyword>
<evidence type="ECO:0008006" key="4">
    <source>
        <dbReference type="Google" id="ProtNLM"/>
    </source>
</evidence>
<dbReference type="InterPro" id="IPR045296">
    <property type="entry name" value="Complex1_LYR_ETFRF1_LYRM5"/>
</dbReference>
<accession>A0A3P8GG85</accession>
<comment type="similarity">
    <text evidence="1">Belongs to the complex I LYR family.</text>
</comment>
<gene>
    <name evidence="2" type="ORF">ECPE_LOCUS3855</name>
</gene>
<evidence type="ECO:0000313" key="3">
    <source>
        <dbReference type="Proteomes" id="UP000272942"/>
    </source>
</evidence>
<dbReference type="PANTHER" id="PTHR21024:SF0">
    <property type="entry name" value="ELECTRON TRANSFER FLAVOPROTEIN REGULATORY FACTOR 1"/>
    <property type="match status" value="1"/>
</dbReference>
<evidence type="ECO:0000256" key="1">
    <source>
        <dbReference type="ARBA" id="ARBA00009508"/>
    </source>
</evidence>
<dbReference type="GO" id="GO:0090324">
    <property type="term" value="P:negative regulation of oxidative phosphorylation"/>
    <property type="evidence" value="ECO:0007669"/>
    <property type="project" value="InterPro"/>
</dbReference>
<protein>
    <recommendedName>
        <fullName evidence="4">LYR motif-containing protein 5</fullName>
    </recommendedName>
</protein>
<reference evidence="2 3" key="1">
    <citation type="submission" date="2018-11" db="EMBL/GenBank/DDBJ databases">
        <authorList>
            <consortium name="Pathogen Informatics"/>
        </authorList>
    </citation>
    <scope>NUCLEOTIDE SEQUENCE [LARGE SCALE GENOMIC DNA]</scope>
    <source>
        <strain evidence="2 3">Egypt</strain>
    </source>
</reference>
<dbReference type="CDD" id="cd20265">
    <property type="entry name" value="Complex1_LYR_ETFRF1_LYRM5"/>
    <property type="match status" value="1"/>
</dbReference>
<dbReference type="EMBL" id="UZAN01040755">
    <property type="protein sequence ID" value="VDP70808.1"/>
    <property type="molecule type" value="Genomic_DNA"/>
</dbReference>
<dbReference type="InterPro" id="IPR052000">
    <property type="entry name" value="ETFRF1"/>
</dbReference>
<name>A0A3P8GG85_9TREM</name>
<dbReference type="GO" id="GO:0022904">
    <property type="term" value="P:respiratory electron transport chain"/>
    <property type="evidence" value="ECO:0007669"/>
    <property type="project" value="TreeGrafter"/>
</dbReference>
<dbReference type="Pfam" id="PF13233">
    <property type="entry name" value="Complex1_LYR_2"/>
    <property type="match status" value="1"/>
</dbReference>
<proteinExistence type="inferred from homology"/>
<dbReference type="OrthoDB" id="10258445at2759"/>